<keyword evidence="3" id="KW-1185">Reference proteome</keyword>
<keyword evidence="1" id="KW-0732">Signal</keyword>
<accession>A0ABT3HPC9</accession>
<reference evidence="2" key="1">
    <citation type="submission" date="2022-10" db="EMBL/GenBank/DDBJ databases">
        <title>Chryseobacterium babae sp. nov. isolated from the gut of the beetle Oryctes rhinoceros, and Chryseobacterium kimseyorum sp. nov., isolated from a stick insect rearing cage.</title>
        <authorList>
            <person name="Shelomi M."/>
            <person name="Han C.-J."/>
            <person name="Chen W.-M."/>
            <person name="Chen H.-K."/>
            <person name="Liaw S.-J."/>
            <person name="Muhle E."/>
            <person name="Clermont D."/>
        </authorList>
    </citation>
    <scope>NUCLEOTIDE SEQUENCE</scope>
    <source>
        <strain evidence="2">WLa1L2M3</strain>
    </source>
</reference>
<feature type="signal peptide" evidence="1">
    <location>
        <begin position="1"/>
        <end position="26"/>
    </location>
</feature>
<gene>
    <name evidence="2" type="ORF">OH806_10250</name>
</gene>
<name>A0ABT3HPC9_9FLAO</name>
<evidence type="ECO:0000256" key="1">
    <source>
        <dbReference type="SAM" id="SignalP"/>
    </source>
</evidence>
<dbReference type="EMBL" id="JAPDHV010000004">
    <property type="protein sequence ID" value="MCW3161643.1"/>
    <property type="molecule type" value="Genomic_DNA"/>
</dbReference>
<organism evidence="2 3">
    <name type="scientific">Chryseobacterium oryctis</name>
    <dbReference type="NCBI Taxonomy" id="2952618"/>
    <lineage>
        <taxon>Bacteria</taxon>
        <taxon>Pseudomonadati</taxon>
        <taxon>Bacteroidota</taxon>
        <taxon>Flavobacteriia</taxon>
        <taxon>Flavobacteriales</taxon>
        <taxon>Weeksellaceae</taxon>
        <taxon>Chryseobacterium group</taxon>
        <taxon>Chryseobacterium</taxon>
    </lineage>
</organism>
<proteinExistence type="predicted"/>
<evidence type="ECO:0000313" key="2">
    <source>
        <dbReference type="EMBL" id="MCW3161643.1"/>
    </source>
</evidence>
<evidence type="ECO:0000313" key="3">
    <source>
        <dbReference type="Proteomes" id="UP001163719"/>
    </source>
</evidence>
<dbReference type="Proteomes" id="UP001163719">
    <property type="component" value="Unassembled WGS sequence"/>
</dbReference>
<feature type="chain" id="PRO_5045330069" evidence="1">
    <location>
        <begin position="27"/>
        <end position="102"/>
    </location>
</feature>
<dbReference type="RefSeq" id="WP_264743586.1">
    <property type="nucleotide sequence ID" value="NZ_JAPDHV010000004.1"/>
</dbReference>
<protein>
    <submittedName>
        <fullName evidence="2">Uncharacterized protein</fullName>
    </submittedName>
</protein>
<comment type="caution">
    <text evidence="2">The sequence shown here is derived from an EMBL/GenBank/DDBJ whole genome shotgun (WGS) entry which is preliminary data.</text>
</comment>
<sequence>MKNYKKLLFAGLAIVPLALSSWSSTGNEPHLKNAEEQFQLPSNGVIGQLDFTNDVVIQSKTELSVMVDRIDLGPYQKKIVVTSVILEPSSTLSLDDIIKNHQ</sequence>